<dbReference type="SUPFAM" id="SSF69593">
    <property type="entry name" value="Glycerol-3-phosphate (1)-acyltransferase"/>
    <property type="match status" value="1"/>
</dbReference>
<evidence type="ECO:0000256" key="4">
    <source>
        <dbReference type="ARBA" id="ARBA00023098"/>
    </source>
</evidence>
<keyword evidence="2" id="KW-0444">Lipid biosynthesis</keyword>
<dbReference type="InterPro" id="IPR002123">
    <property type="entry name" value="Plipid/glycerol_acylTrfase"/>
</dbReference>
<evidence type="ECO:0000313" key="8">
    <source>
        <dbReference type="Proteomes" id="UP000510822"/>
    </source>
</evidence>
<dbReference type="AlphaFoldDB" id="A0A7D5ZF55"/>
<keyword evidence="5 7" id="KW-0012">Acyltransferase</keyword>
<accession>A0A7D5ZF55</accession>
<dbReference type="RefSeq" id="WP_180307865.1">
    <property type="nucleotide sequence ID" value="NZ_CP058952.1"/>
</dbReference>
<dbReference type="Pfam" id="PF01553">
    <property type="entry name" value="Acyltransferase"/>
    <property type="match status" value="1"/>
</dbReference>
<organism evidence="7 8">
    <name type="scientific">Chitinibacter fontanus</name>
    <dbReference type="NCBI Taxonomy" id="1737446"/>
    <lineage>
        <taxon>Bacteria</taxon>
        <taxon>Pseudomonadati</taxon>
        <taxon>Pseudomonadota</taxon>
        <taxon>Betaproteobacteria</taxon>
        <taxon>Neisseriales</taxon>
        <taxon>Chitinibacteraceae</taxon>
        <taxon>Chitinibacter</taxon>
    </lineage>
</organism>
<keyword evidence="3 7" id="KW-0808">Transferase</keyword>
<comment type="pathway">
    <text evidence="1">Lipid metabolism.</text>
</comment>
<evidence type="ECO:0000256" key="3">
    <source>
        <dbReference type="ARBA" id="ARBA00022679"/>
    </source>
</evidence>
<feature type="domain" description="Phospholipid/glycerol acyltransferase" evidence="6">
    <location>
        <begin position="1"/>
        <end position="111"/>
    </location>
</feature>
<dbReference type="EMBL" id="CP058952">
    <property type="protein sequence ID" value="QLI80729.1"/>
    <property type="molecule type" value="Genomic_DNA"/>
</dbReference>
<proteinExistence type="predicted"/>
<evidence type="ECO:0000259" key="6">
    <source>
        <dbReference type="SMART" id="SM00563"/>
    </source>
</evidence>
<dbReference type="PANTHER" id="PTHR10434:SF64">
    <property type="entry name" value="1-ACYL-SN-GLYCEROL-3-PHOSPHATE ACYLTRANSFERASE-RELATED"/>
    <property type="match status" value="1"/>
</dbReference>
<evidence type="ECO:0000256" key="1">
    <source>
        <dbReference type="ARBA" id="ARBA00005189"/>
    </source>
</evidence>
<dbReference type="GO" id="GO:0006654">
    <property type="term" value="P:phosphatidic acid biosynthetic process"/>
    <property type="evidence" value="ECO:0007669"/>
    <property type="project" value="TreeGrafter"/>
</dbReference>
<dbReference type="GO" id="GO:0003841">
    <property type="term" value="F:1-acylglycerol-3-phosphate O-acyltransferase activity"/>
    <property type="evidence" value="ECO:0007669"/>
    <property type="project" value="TreeGrafter"/>
</dbReference>
<sequence>MIANHPSALEDVGIPAFFAVRSLAKHEVANWFLVGKIAKAAGTLFVERESKASRQAAQQALIDAVNAGHNIALYPEGGCKGRRIAPRFLFGAFATSLATGVPILPVFLHHEAQAEFEWQAGEHLLHKIWRIASSPNRVVHYHIFNPISPADYPDKETYTAAVYALYLQWQQRFLD</sequence>
<dbReference type="PANTHER" id="PTHR10434">
    <property type="entry name" value="1-ACYL-SN-GLYCEROL-3-PHOSPHATE ACYLTRANSFERASE"/>
    <property type="match status" value="1"/>
</dbReference>
<evidence type="ECO:0000256" key="5">
    <source>
        <dbReference type="ARBA" id="ARBA00023315"/>
    </source>
</evidence>
<dbReference type="CDD" id="cd07989">
    <property type="entry name" value="LPLAT_AGPAT-like"/>
    <property type="match status" value="1"/>
</dbReference>
<dbReference type="SMART" id="SM00563">
    <property type="entry name" value="PlsC"/>
    <property type="match status" value="1"/>
</dbReference>
<dbReference type="KEGG" id="cfon:HZU75_03830"/>
<gene>
    <name evidence="7" type="ORF">HZU75_03830</name>
</gene>
<keyword evidence="8" id="KW-1185">Reference proteome</keyword>
<keyword evidence="4" id="KW-0443">Lipid metabolism</keyword>
<name>A0A7D5ZF55_9NEIS</name>
<evidence type="ECO:0000256" key="2">
    <source>
        <dbReference type="ARBA" id="ARBA00022516"/>
    </source>
</evidence>
<protein>
    <submittedName>
        <fullName evidence="7">1-acyl-sn-glycerol-3-phosphate acyltransferase</fullName>
    </submittedName>
</protein>
<evidence type="ECO:0000313" key="7">
    <source>
        <dbReference type="EMBL" id="QLI80729.1"/>
    </source>
</evidence>
<reference evidence="7 8" key="1">
    <citation type="journal article" date="2016" name="Int. J. Syst. Evol. Microbiol.">
        <title>Chitinibacter fontanus sp. nov., isolated from a spring.</title>
        <authorList>
            <person name="Sheu S.Y."/>
            <person name="Li Y.S."/>
            <person name="Young C.C."/>
            <person name="Chen W.M."/>
        </authorList>
    </citation>
    <scope>NUCLEOTIDE SEQUENCE [LARGE SCALE GENOMIC DNA]</scope>
    <source>
        <strain evidence="7 8">STM-7</strain>
    </source>
</reference>
<dbReference type="Proteomes" id="UP000510822">
    <property type="component" value="Chromosome"/>
</dbReference>